<dbReference type="Gene3D" id="2.60.120.620">
    <property type="entry name" value="q2cbj1_9rhob like domain"/>
    <property type="match status" value="1"/>
</dbReference>
<protein>
    <recommendedName>
        <fullName evidence="3">Fe2OG dioxygenase domain-containing protein</fullName>
    </recommendedName>
</protein>
<comment type="caution">
    <text evidence="1">The sequence shown here is derived from an EMBL/GenBank/DDBJ whole genome shotgun (WGS) entry which is preliminary data.</text>
</comment>
<evidence type="ECO:0000313" key="1">
    <source>
        <dbReference type="EMBL" id="MFC6084539.1"/>
    </source>
</evidence>
<evidence type="ECO:0000313" key="2">
    <source>
        <dbReference type="Proteomes" id="UP001596137"/>
    </source>
</evidence>
<dbReference type="EMBL" id="JBHSRF010000044">
    <property type="protein sequence ID" value="MFC6084539.1"/>
    <property type="molecule type" value="Genomic_DNA"/>
</dbReference>
<sequence length="185" mass="19877">MYHTFTRVFTERQTTALVAEADARRPEATPVAVPQARLHGDHAIPASRFRRAGTGPALDAVVTTVVKRVVRDDLGLSFGLGLIPVRTAYNYYDPGDHLGVHLDAPECRYTVLVPLSPQIEPLEVYPALAGAGARELHHRIITGTLGPPVRVPAPYGGLVVVQGSVMPHARPPATHPCRVATVCFG</sequence>
<accession>A0ABW1NPB6</accession>
<organism evidence="1 2">
    <name type="scientific">Sphaerisporangium aureirubrum</name>
    <dbReference type="NCBI Taxonomy" id="1544736"/>
    <lineage>
        <taxon>Bacteria</taxon>
        <taxon>Bacillati</taxon>
        <taxon>Actinomycetota</taxon>
        <taxon>Actinomycetes</taxon>
        <taxon>Streptosporangiales</taxon>
        <taxon>Streptosporangiaceae</taxon>
        <taxon>Sphaerisporangium</taxon>
    </lineage>
</organism>
<name>A0ABW1NPB6_9ACTN</name>
<evidence type="ECO:0008006" key="3">
    <source>
        <dbReference type="Google" id="ProtNLM"/>
    </source>
</evidence>
<gene>
    <name evidence="1" type="ORF">ACFP1K_25500</name>
</gene>
<dbReference type="Proteomes" id="UP001596137">
    <property type="component" value="Unassembled WGS sequence"/>
</dbReference>
<dbReference type="RefSeq" id="WP_380757706.1">
    <property type="nucleotide sequence ID" value="NZ_JBHSRF010000044.1"/>
</dbReference>
<proteinExistence type="predicted"/>
<reference evidence="2" key="1">
    <citation type="journal article" date="2019" name="Int. J. Syst. Evol. Microbiol.">
        <title>The Global Catalogue of Microorganisms (GCM) 10K type strain sequencing project: providing services to taxonomists for standard genome sequencing and annotation.</title>
        <authorList>
            <consortium name="The Broad Institute Genomics Platform"/>
            <consortium name="The Broad Institute Genome Sequencing Center for Infectious Disease"/>
            <person name="Wu L."/>
            <person name="Ma J."/>
        </authorList>
    </citation>
    <scope>NUCLEOTIDE SEQUENCE [LARGE SCALE GENOMIC DNA]</scope>
    <source>
        <strain evidence="2">JCM 30346</strain>
    </source>
</reference>
<keyword evidence="2" id="KW-1185">Reference proteome</keyword>